<proteinExistence type="predicted"/>
<feature type="region of interest" description="Disordered" evidence="2">
    <location>
        <begin position="225"/>
        <end position="258"/>
    </location>
</feature>
<dbReference type="AlphaFoldDB" id="A0A7R8CZA3"/>
<evidence type="ECO:0000313" key="4">
    <source>
        <dbReference type="EMBL" id="CAF2974327.1"/>
    </source>
</evidence>
<evidence type="ECO:0000313" key="5">
    <source>
        <dbReference type="Proteomes" id="UP000675881"/>
    </source>
</evidence>
<reference evidence="4" key="1">
    <citation type="submission" date="2021-02" db="EMBL/GenBank/DDBJ databases">
        <authorList>
            <person name="Bekaert M."/>
        </authorList>
    </citation>
    <scope>NUCLEOTIDE SEQUENCE</scope>
    <source>
        <strain evidence="4">IoA-00</strain>
    </source>
</reference>
<keyword evidence="5" id="KW-1185">Reference proteome</keyword>
<name>A0A7R8CZA3_LEPSM</name>
<dbReference type="Pfam" id="PF10517">
    <property type="entry name" value="DM13"/>
    <property type="match status" value="1"/>
</dbReference>
<keyword evidence="1" id="KW-0677">Repeat</keyword>
<keyword evidence="3" id="KW-0732">Signal</keyword>
<dbReference type="SMART" id="SM00686">
    <property type="entry name" value="DM13"/>
    <property type="match status" value="1"/>
</dbReference>
<protein>
    <submittedName>
        <fullName evidence="4">(salmon louse) hypothetical protein</fullName>
    </submittedName>
</protein>
<gene>
    <name evidence="4" type="ORF">LSAA_11870</name>
</gene>
<dbReference type="PANTHER" id="PTHR24036:SF5">
    <property type="entry name" value="THROMBOMODULIN"/>
    <property type="match status" value="1"/>
</dbReference>
<evidence type="ECO:0000256" key="1">
    <source>
        <dbReference type="ARBA" id="ARBA00022737"/>
    </source>
</evidence>
<evidence type="ECO:0000256" key="2">
    <source>
        <dbReference type="SAM" id="MobiDB-lite"/>
    </source>
</evidence>
<dbReference type="OrthoDB" id="2448405at2759"/>
<dbReference type="PROSITE" id="PS51549">
    <property type="entry name" value="DM13"/>
    <property type="match status" value="1"/>
</dbReference>
<dbReference type="Proteomes" id="UP000675881">
    <property type="component" value="Chromosome 6"/>
</dbReference>
<evidence type="ECO:0000256" key="3">
    <source>
        <dbReference type="SAM" id="SignalP"/>
    </source>
</evidence>
<feature type="compositionally biased region" description="Basic and acidic residues" evidence="2">
    <location>
        <begin position="240"/>
        <end position="250"/>
    </location>
</feature>
<dbReference type="InterPro" id="IPR052126">
    <property type="entry name" value="Spindle_Org/Thrombomodulin"/>
</dbReference>
<accession>A0A7R8CZA3</accession>
<organism evidence="4 5">
    <name type="scientific">Lepeophtheirus salmonis</name>
    <name type="common">Salmon louse</name>
    <name type="synonym">Caligus salmonis</name>
    <dbReference type="NCBI Taxonomy" id="72036"/>
    <lineage>
        <taxon>Eukaryota</taxon>
        <taxon>Metazoa</taxon>
        <taxon>Ecdysozoa</taxon>
        <taxon>Arthropoda</taxon>
        <taxon>Crustacea</taxon>
        <taxon>Multicrustacea</taxon>
        <taxon>Hexanauplia</taxon>
        <taxon>Copepoda</taxon>
        <taxon>Siphonostomatoida</taxon>
        <taxon>Caligidae</taxon>
        <taxon>Lepeophtheirus</taxon>
    </lineage>
</organism>
<dbReference type="InterPro" id="IPR019545">
    <property type="entry name" value="DM13_domain"/>
</dbReference>
<dbReference type="EMBL" id="HG994585">
    <property type="protein sequence ID" value="CAF2974327.1"/>
    <property type="molecule type" value="Genomic_DNA"/>
</dbReference>
<feature type="signal peptide" evidence="3">
    <location>
        <begin position="1"/>
        <end position="24"/>
    </location>
</feature>
<dbReference type="PANTHER" id="PTHR24036">
    <property type="entry name" value="SKELETOR-RELATED"/>
    <property type="match status" value="1"/>
</dbReference>
<feature type="chain" id="PRO_5043411516" evidence="3">
    <location>
        <begin position="25"/>
        <end position="277"/>
    </location>
</feature>
<sequence length="277" mass="32158">MEQSFCVLYTILFSSICSFHGVNGLQSVPFESQQGRSSSFVAGNVMVIDKSTLKIENFDFDGSGLEAFFYVGQWGEPGSEYGMKVDYPQENSFSPLGKFTNQSLTLQMPDGIRTWDLRWISIWSSRFRSDYGHAYVGRGISYAVPPTTTEPPLFTLEYLYETEPEDEYSFGVKLLPKSIFWSMALDKQRKRRERAQESEETRNKRLEKCRLRRLKYKNQRIVRELQRSEKARASKSINQHFEEDRSEHHLPASAEETNEIPNQCHPICQIFLKEEGI</sequence>